<comment type="similarity">
    <text evidence="7">Belongs to the NAPE-PLD family.</text>
</comment>
<comment type="cofactor">
    <cofactor evidence="1">
        <name>Zn(2+)</name>
        <dbReference type="ChEBI" id="CHEBI:29105"/>
    </cofactor>
</comment>
<evidence type="ECO:0000256" key="29">
    <source>
        <dbReference type="ARBA" id="ARBA00047759"/>
    </source>
</evidence>
<keyword evidence="19" id="KW-0443">Lipid metabolism</keyword>
<evidence type="ECO:0000256" key="16">
    <source>
        <dbReference type="ARBA" id="ARBA00022963"/>
    </source>
</evidence>
<dbReference type="PhylomeDB" id="A7S9Y8"/>
<dbReference type="Proteomes" id="UP000001593">
    <property type="component" value="Unassembled WGS sequence"/>
</dbReference>
<dbReference type="Gene3D" id="3.60.15.10">
    <property type="entry name" value="Ribonuclease Z/Hydroxyacylglutathione hydrolase-like"/>
    <property type="match status" value="1"/>
</dbReference>
<dbReference type="AlphaFoldDB" id="A7S9Y8"/>
<dbReference type="GO" id="GO:0005654">
    <property type="term" value="C:nucleoplasm"/>
    <property type="evidence" value="ECO:0007669"/>
    <property type="project" value="UniProtKB-SubCell"/>
</dbReference>
<dbReference type="STRING" id="45351.A7S9Y8"/>
<evidence type="ECO:0000256" key="35">
    <source>
        <dbReference type="ARBA" id="ARBA00048630"/>
    </source>
</evidence>
<evidence type="ECO:0000256" key="26">
    <source>
        <dbReference type="ARBA" id="ARBA00047456"/>
    </source>
</evidence>
<comment type="catalytic activity">
    <reaction evidence="27">
        <text>N-hexadecanoyl-1,2-di-(9Z-octadecenoyl)-sn-glycero-3-phosphoethanolamine + H2O = N-hexadecanoylethanolamine + 1,2-di-(9Z-octadecenoyl)-sn-glycero-3-phosphate + H(+)</text>
        <dbReference type="Rhea" id="RHEA:45540"/>
        <dbReference type="ChEBI" id="CHEBI:15377"/>
        <dbReference type="ChEBI" id="CHEBI:15378"/>
        <dbReference type="ChEBI" id="CHEBI:71464"/>
        <dbReference type="ChEBI" id="CHEBI:74546"/>
        <dbReference type="ChEBI" id="CHEBI:78097"/>
    </reaction>
    <physiologicalReaction direction="left-to-right" evidence="27">
        <dbReference type="Rhea" id="RHEA:45541"/>
    </physiologicalReaction>
</comment>
<evidence type="ECO:0000256" key="25">
    <source>
        <dbReference type="ARBA" id="ARBA00047399"/>
    </source>
</evidence>
<comment type="catalytic activity">
    <reaction evidence="39">
        <text>N-octanoyl-1-hexadecanoyl-2-(9Z,12Z-octadecadienoyl)-sn-glycero-3-phosphoethanolamine + H2O = N-octanoyl ethanolamine + 1-hexadecanoyl-2-(9Z,12Z-octadecadienoyl)-sn-glycero-3-phosphate + H(+)</text>
        <dbReference type="Rhea" id="RHEA:45612"/>
        <dbReference type="ChEBI" id="CHEBI:15377"/>
        <dbReference type="ChEBI" id="CHEBI:15378"/>
        <dbReference type="ChEBI" id="CHEBI:72860"/>
        <dbReference type="ChEBI" id="CHEBI:85296"/>
        <dbReference type="ChEBI" id="CHEBI:85302"/>
    </reaction>
    <physiologicalReaction direction="left-to-right" evidence="39">
        <dbReference type="Rhea" id="RHEA:45613"/>
    </physiologicalReaction>
</comment>
<keyword evidence="13" id="KW-0967">Endosome</keyword>
<evidence type="ECO:0000256" key="23">
    <source>
        <dbReference type="ARBA" id="ARBA00045525"/>
    </source>
</evidence>
<dbReference type="GO" id="GO:0005737">
    <property type="term" value="C:cytoplasm"/>
    <property type="evidence" value="ECO:0000318"/>
    <property type="project" value="GO_Central"/>
</dbReference>
<evidence type="ECO:0000256" key="30">
    <source>
        <dbReference type="ARBA" id="ARBA00047926"/>
    </source>
</evidence>
<dbReference type="eggNOG" id="KOG3798">
    <property type="taxonomic scope" value="Eukaryota"/>
</dbReference>
<evidence type="ECO:0000256" key="21">
    <source>
        <dbReference type="ARBA" id="ARBA00023242"/>
    </source>
</evidence>
<dbReference type="OMA" id="PARHFCG"/>
<comment type="catalytic activity">
    <reaction evidence="29">
        <text>N-tetradecanoyl-1,2-di-(9Z-octadecenoyl)-sn-glycero-3-phosphoethanolamine + H2O = N-tetradecanoylethanolamine + 1,2-di-(9Z-octadecenoyl)-sn-glycero-3-phosphate + H(+)</text>
        <dbReference type="Rhea" id="RHEA:45552"/>
        <dbReference type="ChEBI" id="CHEBI:15377"/>
        <dbReference type="ChEBI" id="CHEBI:15378"/>
        <dbReference type="ChEBI" id="CHEBI:74546"/>
        <dbReference type="ChEBI" id="CHEBI:85262"/>
        <dbReference type="ChEBI" id="CHEBI:85293"/>
    </reaction>
    <physiologicalReaction direction="left-to-right" evidence="29">
        <dbReference type="Rhea" id="RHEA:45553"/>
    </physiologicalReaction>
</comment>
<comment type="catalytic activity">
    <reaction evidence="34">
        <text>N-hexanoyl-1-hexadecanoyl-2-(9Z,12Z-octadecadienoyl)-sn-glycero-3-phosphoethanolamine + H2O = N-hexanoyl ethanolamine + 1-hexadecanoyl-2-(9Z,12Z-octadecadienoyl)-sn-glycero-3-phosphate + H(+)</text>
        <dbReference type="Rhea" id="RHEA:45616"/>
        <dbReference type="ChEBI" id="CHEBI:15377"/>
        <dbReference type="ChEBI" id="CHEBI:15378"/>
        <dbReference type="ChEBI" id="CHEBI:72860"/>
        <dbReference type="ChEBI" id="CHEBI:85297"/>
        <dbReference type="ChEBI" id="CHEBI:85303"/>
    </reaction>
    <physiologicalReaction direction="left-to-right" evidence="34">
        <dbReference type="Rhea" id="RHEA:45617"/>
    </physiologicalReaction>
</comment>
<evidence type="ECO:0000313" key="42">
    <source>
        <dbReference type="Proteomes" id="UP000001593"/>
    </source>
</evidence>
<keyword evidence="17" id="KW-0007">Acetylation</keyword>
<keyword evidence="12" id="KW-0479">Metal-binding</keyword>
<keyword evidence="42" id="KW-1185">Reference proteome</keyword>
<comment type="catalytic activity">
    <reaction evidence="32">
        <text>N,1-dihexadecanoyl-2-(9Z,12Z-octadecadienoyl)-sn-glycero-3-phosphoethanolamine + H2O = 1-hexadecanoyl-2-(9Z,12Z-octadecadienoyl)-sn-glycero-3-phosphate + N-hexadecanoylethanolamine + H(+)</text>
        <dbReference type="Rhea" id="RHEA:45596"/>
        <dbReference type="ChEBI" id="CHEBI:15377"/>
        <dbReference type="ChEBI" id="CHEBI:15378"/>
        <dbReference type="ChEBI" id="CHEBI:71464"/>
        <dbReference type="ChEBI" id="CHEBI:72860"/>
        <dbReference type="ChEBI" id="CHEBI:85334"/>
    </reaction>
    <physiologicalReaction direction="left-to-right" evidence="32">
        <dbReference type="Rhea" id="RHEA:45597"/>
    </physiologicalReaction>
</comment>
<dbReference type="KEGG" id="nve:5511122"/>
<dbReference type="HOGENOM" id="CLU_020884_2_1_1"/>
<dbReference type="PANTHER" id="PTHR15032:SF4">
    <property type="entry name" value="N-ACYL-PHOSPHATIDYLETHANOLAMINE-HYDROLYZING PHOSPHOLIPASE D"/>
    <property type="match status" value="1"/>
</dbReference>
<dbReference type="OrthoDB" id="332863at2759"/>
<comment type="function">
    <text evidence="23">D-type phospholipase that hydrolyzes N-acyl-phosphatidylethanolamines (NAPEs) to produce bioactive N-acylethanolamines/fatty acid ethanolamides (NAEs/FAEs) and phosphatidic acid. Cleaves the terminal phosphodiester bond of diacyl- and alkenylacyl-NAPEs, primarily playing a role in the generation of long-chain saturated and monounsaturated NAEs in the brain. May control NAPE homeostasis in dopaminergic neuron membranes and regulate neuron survival, partly through RAC1 activation. As a regulator of lipid metabolism in the adipose tissue, mediates the crosstalk between adipocytes, gut microbiota and immune cells to control body temperature and weight. In particular, regulates energy homeostasis by promoting cold-induced brown or beige adipocyte differentiation program to generate heat from fatty acids and glucose. Has limited D-type phospholipase activity toward N-acyl lyso-NAPEs.</text>
</comment>
<keyword evidence="18" id="KW-0333">Golgi apparatus</keyword>
<comment type="catalytic activity">
    <reaction evidence="30">
        <text>N-dodecanoyl-1,2-di-(9Z-octadecenoyl)-sn-glycero-3-phosphoethanolamine + H2O = N-dodecanoylethanolamine + 1,2-di-(9Z-octadecenoyl)-sn-glycero-3-phosphate + H(+)</text>
        <dbReference type="Rhea" id="RHEA:45556"/>
        <dbReference type="ChEBI" id="CHEBI:15377"/>
        <dbReference type="ChEBI" id="CHEBI:15378"/>
        <dbReference type="ChEBI" id="CHEBI:74546"/>
        <dbReference type="ChEBI" id="CHEBI:85263"/>
        <dbReference type="ChEBI" id="CHEBI:85294"/>
    </reaction>
    <physiologicalReaction direction="left-to-right" evidence="30">
        <dbReference type="Rhea" id="RHEA:45557"/>
    </physiologicalReaction>
</comment>
<evidence type="ECO:0000256" key="1">
    <source>
        <dbReference type="ARBA" id="ARBA00001947"/>
    </source>
</evidence>
<dbReference type="EMBL" id="DS469606">
    <property type="protein sequence ID" value="EDO39506.1"/>
    <property type="molecule type" value="Genomic_DNA"/>
</dbReference>
<protein>
    <recommendedName>
        <fullName evidence="10">N-acyl-phosphatidylethanolamine-hydrolyzing phospholipase D</fullName>
        <ecNumber evidence="9">3.1.4.54</ecNumber>
    </recommendedName>
</protein>
<evidence type="ECO:0000256" key="11">
    <source>
        <dbReference type="ARBA" id="ARBA00022668"/>
    </source>
</evidence>
<comment type="catalytic activity">
    <reaction evidence="37">
        <text>N-butanoyl-1-hexadecanoyl-2-(9Z,12Z-octadecadienoyl)-sn-glycero-3-phosphoethanolamine + H2O = N-butanoyl ethanolamine + 1-hexadecanoyl-2-(9Z,12Z-octadecadienoyl)-sn-glycero-3-phosphate + H(+)</text>
        <dbReference type="Rhea" id="RHEA:45620"/>
        <dbReference type="ChEBI" id="CHEBI:15377"/>
        <dbReference type="ChEBI" id="CHEBI:15378"/>
        <dbReference type="ChEBI" id="CHEBI:72860"/>
        <dbReference type="ChEBI" id="CHEBI:85298"/>
        <dbReference type="ChEBI" id="CHEBI:85304"/>
    </reaction>
    <physiologicalReaction direction="left-to-right" evidence="37">
        <dbReference type="Rhea" id="RHEA:45621"/>
    </physiologicalReaction>
</comment>
<evidence type="ECO:0000256" key="7">
    <source>
        <dbReference type="ARBA" id="ARBA00010127"/>
    </source>
</evidence>
<dbReference type="GO" id="GO:0046872">
    <property type="term" value="F:metal ion binding"/>
    <property type="evidence" value="ECO:0007669"/>
    <property type="project" value="UniProtKB-KW"/>
</dbReference>
<accession>A7S9Y8</accession>
<dbReference type="PANTHER" id="PTHR15032">
    <property type="entry name" value="N-ACYL-PHOSPHATIDYLETHANOLAMINE-HYDROLYZING PHOSPHOLIPASE D"/>
    <property type="match status" value="1"/>
</dbReference>
<evidence type="ECO:0000256" key="2">
    <source>
        <dbReference type="ARBA" id="ARBA00004146"/>
    </source>
</evidence>
<evidence type="ECO:0000256" key="24">
    <source>
        <dbReference type="ARBA" id="ARBA00047392"/>
    </source>
</evidence>
<dbReference type="GO" id="GO:0043005">
    <property type="term" value="C:neuron projection"/>
    <property type="evidence" value="ECO:0000318"/>
    <property type="project" value="GO_Central"/>
</dbReference>
<evidence type="ECO:0000256" key="38">
    <source>
        <dbReference type="ARBA" id="ARBA00049023"/>
    </source>
</evidence>
<comment type="catalytic activity">
    <reaction evidence="38">
        <text>1-O-(1Z-octadecenoyl)-2-(9Z-octadecenoyl)-sn-glycero-3-phospho-N-hexadecanoyl-ethanolamine + H2O = 1-O-(1Z-octadecenoyl)-2-(9Z-octadecenoyl)-sn-glycero-3-phosphate + N-hexadecanoylethanolamine + H(+)</text>
        <dbReference type="Rhea" id="RHEA:56464"/>
        <dbReference type="ChEBI" id="CHEBI:15377"/>
        <dbReference type="ChEBI" id="CHEBI:15378"/>
        <dbReference type="ChEBI" id="CHEBI:71464"/>
        <dbReference type="ChEBI" id="CHEBI:138663"/>
        <dbReference type="ChEBI" id="CHEBI:140452"/>
    </reaction>
    <physiologicalReaction direction="left-to-right" evidence="38">
        <dbReference type="Rhea" id="RHEA:56465"/>
    </physiologicalReaction>
</comment>
<comment type="subcellular location">
    <subcellularLocation>
        <location evidence="2">Early endosome membrane</location>
    </subcellularLocation>
    <subcellularLocation>
        <location evidence="5">Endosome membrane</location>
        <topology evidence="5">Peripheral membrane protein</topology>
    </subcellularLocation>
    <subcellularLocation>
        <location evidence="4">Golgi apparatus membrane</location>
        <topology evidence="4">Peripheral membrane protein</topology>
    </subcellularLocation>
    <subcellularLocation>
        <location evidence="3">Nucleus envelope</location>
    </subcellularLocation>
    <subcellularLocation>
        <location evidence="6">Nucleus</location>
        <location evidence="6">Nucleoplasm</location>
    </subcellularLocation>
</comment>
<evidence type="ECO:0000256" key="4">
    <source>
        <dbReference type="ARBA" id="ARBA00004395"/>
    </source>
</evidence>
<comment type="catalytic activity">
    <reaction evidence="24">
        <text>N-(5Z,8Z,11Z,14Z-eicosatetraenoyl)-1-(9Z-octadecenoyl)-sn-glycero-3-phosphoethanolamine + H2O = N-(5Z,8Z,11Z,14Z-eicosatetraenoyl)-ethanolamine + 1-(9Z-octadecenoyl)-sn-glycero-3-phosphate + H(+)</text>
        <dbReference type="Rhea" id="RHEA:45544"/>
        <dbReference type="ChEBI" id="CHEBI:2700"/>
        <dbReference type="ChEBI" id="CHEBI:15377"/>
        <dbReference type="ChEBI" id="CHEBI:15378"/>
        <dbReference type="ChEBI" id="CHEBI:74544"/>
        <dbReference type="ChEBI" id="CHEBI:85223"/>
    </reaction>
    <physiologicalReaction direction="left-to-right" evidence="24">
        <dbReference type="Rhea" id="RHEA:45545"/>
    </physiologicalReaction>
</comment>
<dbReference type="GO" id="GO:0070290">
    <property type="term" value="F:N-acylphosphatidylethanolamine-specific phospholipase D activity"/>
    <property type="evidence" value="ECO:0000318"/>
    <property type="project" value="GO_Central"/>
</dbReference>
<evidence type="ECO:0000256" key="32">
    <source>
        <dbReference type="ARBA" id="ARBA00048295"/>
    </source>
</evidence>
<evidence type="ECO:0000256" key="15">
    <source>
        <dbReference type="ARBA" id="ARBA00022833"/>
    </source>
</evidence>
<reference evidence="41 42" key="1">
    <citation type="journal article" date="2007" name="Science">
        <title>Sea anemone genome reveals ancestral eumetazoan gene repertoire and genomic organization.</title>
        <authorList>
            <person name="Putnam N.H."/>
            <person name="Srivastava M."/>
            <person name="Hellsten U."/>
            <person name="Dirks B."/>
            <person name="Chapman J."/>
            <person name="Salamov A."/>
            <person name="Terry A."/>
            <person name="Shapiro H."/>
            <person name="Lindquist E."/>
            <person name="Kapitonov V.V."/>
            <person name="Jurka J."/>
            <person name="Genikhovich G."/>
            <person name="Grigoriev I.V."/>
            <person name="Lucas S.M."/>
            <person name="Steele R.E."/>
            <person name="Finnerty J.R."/>
            <person name="Technau U."/>
            <person name="Martindale M.Q."/>
            <person name="Rokhsar D.S."/>
        </authorList>
    </citation>
    <scope>NUCLEOTIDE SEQUENCE [LARGE SCALE GENOMIC DNA]</scope>
    <source>
        <strain evidence="42">CH2 X CH6</strain>
    </source>
</reference>
<evidence type="ECO:0000256" key="13">
    <source>
        <dbReference type="ARBA" id="ARBA00022753"/>
    </source>
</evidence>
<keyword evidence="22" id="KW-1208">Phospholipid metabolism</keyword>
<dbReference type="FunFam" id="3.60.15.10:FF:000016">
    <property type="entry name" value="N-acyl-phosphatidylethanolamine-hydrolyzing phospholipase D, putative"/>
    <property type="match status" value="1"/>
</dbReference>
<dbReference type="Pfam" id="PF12706">
    <property type="entry name" value="Lactamase_B_2"/>
    <property type="match status" value="1"/>
</dbReference>
<comment type="catalytic activity">
    <reaction evidence="28">
        <text>N,1-diacyl-sn-glycero-3-phosphoethanolamine + H2O = an N-acylethanolamine + a 1-acyl-sn-glycero-3-phosphate + H(+)</text>
        <dbReference type="Rhea" id="RHEA:53164"/>
        <dbReference type="ChEBI" id="CHEBI:15377"/>
        <dbReference type="ChEBI" id="CHEBI:15378"/>
        <dbReference type="ChEBI" id="CHEBI:52640"/>
        <dbReference type="ChEBI" id="CHEBI:57970"/>
        <dbReference type="ChEBI" id="CHEBI:85216"/>
    </reaction>
    <physiologicalReaction direction="left-to-right" evidence="28">
        <dbReference type="Rhea" id="RHEA:53165"/>
    </physiologicalReaction>
</comment>
<sequence>MAEGTTPDDDGLFKSKKVDGRYVIPWADKTRMGFGSVLKWVITETDLSGVGGTWREGWKFKEEELNRTLPVLEPNFEAIKNPPVDQLQVTWIGHATCLVQMNGLNILTDPVFNDYCGMNRLVGVKRFRPVPCTIDQLPQIDAVIISHNHYDHLDYTTVLELNRKFPESIHWYVPMGQGDWIKSCGCQNVKEMEWWDQSTHPTSKGNDVAFIFTPTQHWCKRAATDDNKALWGSWTIIGPRHRVFFGGDTGYCDVFKTIGKKYGPFDLAAIPIGAYHPRWFMQFQHVDPQQAVQIHKDLQAKTSMAVHWGTFALAYEHYLSPPKELKEAMKSEGIPQSDFIIMKHGETQIIEESISQKDVSFESSI</sequence>
<evidence type="ECO:0000256" key="28">
    <source>
        <dbReference type="ARBA" id="ARBA00047528"/>
    </source>
</evidence>
<comment type="catalytic activity">
    <reaction evidence="26">
        <text>N,1-dihexadecanoyl-sn-glycero-3-phosphoethanolamine + H2O = N-hexadecanoylethanolamine + 1-hexadecanoyl-sn-glycero-3-phosphate + H(+)</text>
        <dbReference type="Rhea" id="RHEA:45592"/>
        <dbReference type="ChEBI" id="CHEBI:15377"/>
        <dbReference type="ChEBI" id="CHEBI:15378"/>
        <dbReference type="ChEBI" id="CHEBI:57518"/>
        <dbReference type="ChEBI" id="CHEBI:71464"/>
        <dbReference type="ChEBI" id="CHEBI:85335"/>
    </reaction>
    <physiologicalReaction direction="left-to-right" evidence="26">
        <dbReference type="Rhea" id="RHEA:45593"/>
    </physiologicalReaction>
</comment>
<dbReference type="InParanoid" id="A7S9Y8"/>
<comment type="catalytic activity">
    <reaction evidence="31">
        <text>N-(5Z,8Z,11Z,14Z-eicosatetraenoyl)-1,2-di-(9Z-octadecenoyl)-sn-glycero-3-phosphoethanolamine + H2O = N-(5Z,8Z,11Z,14Z-eicosatetraenoyl)-ethanolamine + 1,2-di-(9Z-octadecenoyl)-sn-glycero-3-phosphate + H(+)</text>
        <dbReference type="Rhea" id="RHEA:45528"/>
        <dbReference type="ChEBI" id="CHEBI:2700"/>
        <dbReference type="ChEBI" id="CHEBI:15377"/>
        <dbReference type="ChEBI" id="CHEBI:15378"/>
        <dbReference type="ChEBI" id="CHEBI:74546"/>
        <dbReference type="ChEBI" id="CHEBI:85277"/>
    </reaction>
    <physiologicalReaction direction="left-to-right" evidence="31">
        <dbReference type="Rhea" id="RHEA:45529"/>
    </physiologicalReaction>
</comment>
<evidence type="ECO:0000256" key="5">
    <source>
        <dbReference type="ARBA" id="ARBA00004481"/>
    </source>
</evidence>
<evidence type="ECO:0000256" key="6">
    <source>
        <dbReference type="ARBA" id="ARBA00004642"/>
    </source>
</evidence>
<organism evidence="41 42">
    <name type="scientific">Nematostella vectensis</name>
    <name type="common">Starlet sea anemone</name>
    <dbReference type="NCBI Taxonomy" id="45351"/>
    <lineage>
        <taxon>Eukaryota</taxon>
        <taxon>Metazoa</taxon>
        <taxon>Cnidaria</taxon>
        <taxon>Anthozoa</taxon>
        <taxon>Hexacorallia</taxon>
        <taxon>Actiniaria</taxon>
        <taxon>Edwardsiidae</taxon>
        <taxon>Nematostella</taxon>
    </lineage>
</organism>
<dbReference type="InterPro" id="IPR036866">
    <property type="entry name" value="RibonucZ/Hydroxyglut_hydro"/>
</dbReference>
<keyword evidence="14" id="KW-0378">Hydrolase</keyword>
<evidence type="ECO:0000256" key="33">
    <source>
        <dbReference type="ARBA" id="ARBA00048371"/>
    </source>
</evidence>
<comment type="catalytic activity">
    <reaction evidence="25">
        <text>N-octadecanoyl-1,2-di-(9Z-octadecenoyl)-sn-glycero-3-phosphoethanolamine + H2O = N-octadecanoyl ethanolamine + 1,2-di-(9Z-octadecenoyl)-sn-glycero-3-phosphate + H(+)</text>
        <dbReference type="Rhea" id="RHEA:45536"/>
        <dbReference type="ChEBI" id="CHEBI:15377"/>
        <dbReference type="ChEBI" id="CHEBI:15378"/>
        <dbReference type="ChEBI" id="CHEBI:74546"/>
        <dbReference type="ChEBI" id="CHEBI:85292"/>
        <dbReference type="ChEBI" id="CHEBI:85299"/>
    </reaction>
    <physiologicalReaction direction="left-to-right" evidence="25">
        <dbReference type="Rhea" id="RHEA:45537"/>
    </physiologicalReaction>
</comment>
<gene>
    <name evidence="41" type="ORF">NEMVEDRAFT_v1g168165</name>
</gene>
<evidence type="ECO:0000256" key="10">
    <source>
        <dbReference type="ARBA" id="ARBA00016017"/>
    </source>
</evidence>
<evidence type="ECO:0000256" key="34">
    <source>
        <dbReference type="ARBA" id="ARBA00048593"/>
    </source>
</evidence>
<evidence type="ECO:0000256" key="18">
    <source>
        <dbReference type="ARBA" id="ARBA00023034"/>
    </source>
</evidence>
<proteinExistence type="inferred from homology"/>
<evidence type="ECO:0000256" key="37">
    <source>
        <dbReference type="ARBA" id="ARBA00048938"/>
    </source>
</evidence>
<evidence type="ECO:0000256" key="36">
    <source>
        <dbReference type="ARBA" id="ARBA00048796"/>
    </source>
</evidence>
<evidence type="ECO:0000256" key="27">
    <source>
        <dbReference type="ARBA" id="ARBA00047474"/>
    </source>
</evidence>
<evidence type="ECO:0000313" key="41">
    <source>
        <dbReference type="EMBL" id="EDO39506.1"/>
    </source>
</evidence>
<dbReference type="GO" id="GO:0031901">
    <property type="term" value="C:early endosome membrane"/>
    <property type="evidence" value="ECO:0007669"/>
    <property type="project" value="UniProtKB-SubCell"/>
</dbReference>
<evidence type="ECO:0000256" key="22">
    <source>
        <dbReference type="ARBA" id="ARBA00023264"/>
    </source>
</evidence>
<dbReference type="GO" id="GO:0043025">
    <property type="term" value="C:neuronal cell body"/>
    <property type="evidence" value="ECO:0000318"/>
    <property type="project" value="GO_Central"/>
</dbReference>
<evidence type="ECO:0000256" key="20">
    <source>
        <dbReference type="ARBA" id="ARBA00023136"/>
    </source>
</evidence>
<keyword evidence="20" id="KW-0472">Membrane</keyword>
<dbReference type="SUPFAM" id="SSF56281">
    <property type="entry name" value="Metallo-hydrolase/oxidoreductase"/>
    <property type="match status" value="1"/>
</dbReference>
<comment type="catalytic activity">
    <reaction evidence="33">
        <text>N-decanoyl-1-hexadecanoyl-2-(9Z,12Z-octadecadienoyl)-sn-glycero-3-phosphoethanolamine + H2O = N-decanoyl ethanolamine + 1-hexadecanoyl-2-(9Z,12Z-octadecadienoyl)-sn-glycero-3-phosphate + H(+)</text>
        <dbReference type="Rhea" id="RHEA:45608"/>
        <dbReference type="ChEBI" id="CHEBI:15377"/>
        <dbReference type="ChEBI" id="CHEBI:15378"/>
        <dbReference type="ChEBI" id="CHEBI:72860"/>
        <dbReference type="ChEBI" id="CHEBI:85295"/>
        <dbReference type="ChEBI" id="CHEBI:85301"/>
    </reaction>
    <physiologicalReaction direction="left-to-right" evidence="33">
        <dbReference type="Rhea" id="RHEA:45609"/>
    </physiologicalReaction>
</comment>
<keyword evidence="11" id="KW-0595">Phospholipid degradation</keyword>
<feature type="domain" description="Metallo-beta-lactamase" evidence="40">
    <location>
        <begin position="105"/>
        <end position="308"/>
    </location>
</feature>
<evidence type="ECO:0000256" key="14">
    <source>
        <dbReference type="ARBA" id="ARBA00022801"/>
    </source>
</evidence>
<evidence type="ECO:0000256" key="19">
    <source>
        <dbReference type="ARBA" id="ARBA00023098"/>
    </source>
</evidence>
<evidence type="ECO:0000256" key="12">
    <source>
        <dbReference type="ARBA" id="ARBA00022723"/>
    </source>
</evidence>
<evidence type="ECO:0000259" key="40">
    <source>
        <dbReference type="Pfam" id="PF12706"/>
    </source>
</evidence>
<keyword evidence="16" id="KW-0442">Lipid degradation</keyword>
<evidence type="ECO:0000256" key="3">
    <source>
        <dbReference type="ARBA" id="ARBA00004259"/>
    </source>
</evidence>
<dbReference type="GO" id="GO:0000139">
    <property type="term" value="C:Golgi membrane"/>
    <property type="evidence" value="ECO:0007669"/>
    <property type="project" value="UniProtKB-SubCell"/>
</dbReference>
<evidence type="ECO:0000256" key="39">
    <source>
        <dbReference type="ARBA" id="ARBA00049463"/>
    </source>
</evidence>
<dbReference type="GO" id="GO:0070292">
    <property type="term" value="P:N-acylphosphatidylethanolamine metabolic process"/>
    <property type="evidence" value="ECO:0000318"/>
    <property type="project" value="GO_Central"/>
</dbReference>
<comment type="subunit">
    <text evidence="8">Homodimer. Bile acids promote the assembly of inactive monomers into an active dimer and enable catalysis.</text>
</comment>
<dbReference type="GO" id="GO:0009395">
    <property type="term" value="P:phospholipid catabolic process"/>
    <property type="evidence" value="ECO:0007669"/>
    <property type="project" value="UniProtKB-KW"/>
</dbReference>
<evidence type="ECO:0000256" key="9">
    <source>
        <dbReference type="ARBA" id="ARBA00012279"/>
    </source>
</evidence>
<comment type="catalytic activity">
    <reaction evidence="36">
        <text>N-(5Z,8Z,11Z,14Z-eicosatetraenoyl)-1,2-diacyl-sn-glycero-3-phosphoethanolamine + H2O = N-(5Z,8Z,11Z,14Z-eicosatetraenoyl)-ethanolamine + a 1,2-diacyl-sn-glycero-3-phosphate + H(+)</text>
        <dbReference type="Rhea" id="RHEA:56548"/>
        <dbReference type="ChEBI" id="CHEBI:2700"/>
        <dbReference type="ChEBI" id="CHEBI:15377"/>
        <dbReference type="ChEBI" id="CHEBI:15378"/>
        <dbReference type="ChEBI" id="CHEBI:58608"/>
        <dbReference type="ChEBI" id="CHEBI:140532"/>
    </reaction>
    <physiologicalReaction direction="left-to-right" evidence="36">
        <dbReference type="Rhea" id="RHEA:56549"/>
    </physiologicalReaction>
</comment>
<dbReference type="GO" id="GO:0070291">
    <property type="term" value="P:N-acylethanolamine metabolic process"/>
    <property type="evidence" value="ECO:0000318"/>
    <property type="project" value="GO_Central"/>
</dbReference>
<keyword evidence="21" id="KW-0539">Nucleus</keyword>
<evidence type="ECO:0000256" key="17">
    <source>
        <dbReference type="ARBA" id="ARBA00022990"/>
    </source>
</evidence>
<evidence type="ECO:0000256" key="8">
    <source>
        <dbReference type="ARBA" id="ARBA00011543"/>
    </source>
</evidence>
<name>A7S9Y8_NEMVE</name>
<dbReference type="InterPro" id="IPR001279">
    <property type="entry name" value="Metallo-B-lactamas"/>
</dbReference>
<evidence type="ECO:0000256" key="31">
    <source>
        <dbReference type="ARBA" id="ARBA00048025"/>
    </source>
</evidence>
<keyword evidence="15" id="KW-0862">Zinc</keyword>
<dbReference type="GO" id="GO:0005635">
    <property type="term" value="C:nuclear envelope"/>
    <property type="evidence" value="ECO:0007669"/>
    <property type="project" value="UniProtKB-SubCell"/>
</dbReference>
<comment type="catalytic activity">
    <reaction evidence="35">
        <text>N,1,2-tri-(9Z-octadecenoyl)-sn-glycero-3-phosphoethanolamine + H2O = N-(9Z-octadecenoyl) ethanolamine + 1,2-di-(9Z-octadecenoyl)-sn-glycero-3-phosphate + H(+)</text>
        <dbReference type="Rhea" id="RHEA:45532"/>
        <dbReference type="ChEBI" id="CHEBI:15377"/>
        <dbReference type="ChEBI" id="CHEBI:15378"/>
        <dbReference type="ChEBI" id="CHEBI:71466"/>
        <dbReference type="ChEBI" id="CHEBI:74546"/>
        <dbReference type="ChEBI" id="CHEBI:85291"/>
    </reaction>
    <physiologicalReaction direction="left-to-right" evidence="35">
        <dbReference type="Rhea" id="RHEA:45533"/>
    </physiologicalReaction>
</comment>
<dbReference type="EC" id="3.1.4.54" evidence="9"/>